<name>A0A4Q0QHK2_9BRAD</name>
<proteinExistence type="predicted"/>
<reference evidence="1 2" key="1">
    <citation type="submission" date="2018-11" db="EMBL/GenBank/DDBJ databases">
        <title>Bradyrhizobium sp. nov., isolated from effective nodules of peanut in China.</title>
        <authorList>
            <person name="Li Y."/>
        </authorList>
    </citation>
    <scope>NUCLEOTIDE SEQUENCE [LARGE SCALE GENOMIC DNA]</scope>
    <source>
        <strain evidence="1 2">CCBAU 51770</strain>
    </source>
</reference>
<dbReference type="AlphaFoldDB" id="A0A4Q0QHK2"/>
<evidence type="ECO:0000313" key="2">
    <source>
        <dbReference type="Proteomes" id="UP000290174"/>
    </source>
</evidence>
<gene>
    <name evidence="1" type="ORF">EAS61_23665</name>
</gene>
<accession>A0A4Q0QHK2</accession>
<comment type="caution">
    <text evidence="1">The sequence shown here is derived from an EMBL/GenBank/DDBJ whole genome shotgun (WGS) entry which is preliminary data.</text>
</comment>
<evidence type="ECO:0000313" key="1">
    <source>
        <dbReference type="EMBL" id="RXG91949.1"/>
    </source>
</evidence>
<dbReference type="Proteomes" id="UP000290174">
    <property type="component" value="Unassembled WGS sequence"/>
</dbReference>
<dbReference type="EMBL" id="RKMK01000024">
    <property type="protein sequence ID" value="RXG91949.1"/>
    <property type="molecule type" value="Genomic_DNA"/>
</dbReference>
<protein>
    <submittedName>
        <fullName evidence="1">Uncharacterized protein</fullName>
    </submittedName>
</protein>
<organism evidence="1 2">
    <name type="scientific">Bradyrhizobium zhanjiangense</name>
    <dbReference type="NCBI Taxonomy" id="1325107"/>
    <lineage>
        <taxon>Bacteria</taxon>
        <taxon>Pseudomonadati</taxon>
        <taxon>Pseudomonadota</taxon>
        <taxon>Alphaproteobacteria</taxon>
        <taxon>Hyphomicrobiales</taxon>
        <taxon>Nitrobacteraceae</taxon>
        <taxon>Bradyrhizobium</taxon>
    </lineage>
</organism>
<sequence length="59" mass="7067">MKHATRIYRLDRSKRGDAEQLARMHEMAREAAEVLRRPIPDTFLGRRTFEPFPKEEKRA</sequence>
<dbReference type="RefSeq" id="WP_128956310.1">
    <property type="nucleotide sequence ID" value="NZ_RKMK01000024.1"/>
</dbReference>